<dbReference type="Pfam" id="PF13271">
    <property type="entry name" value="DUF4062"/>
    <property type="match status" value="1"/>
</dbReference>
<dbReference type="InterPro" id="IPR025139">
    <property type="entry name" value="DUF4062"/>
</dbReference>
<dbReference type="Proteomes" id="UP000451048">
    <property type="component" value="Unassembled WGS sequence"/>
</dbReference>
<dbReference type="AlphaFoldDB" id="A0A1L6KLF4"/>
<proteinExistence type="predicted"/>
<dbReference type="OrthoDB" id="9784936at2"/>
<dbReference type="EMBL" id="WTTO01000046">
    <property type="protein sequence ID" value="NAR74422.1"/>
    <property type="molecule type" value="Genomic_DNA"/>
</dbReference>
<comment type="caution">
    <text evidence="1">The sequence shown here is derived from an EMBL/GenBank/DDBJ whole genome shotgun (WGS) entry which is preliminary data.</text>
</comment>
<reference evidence="1 2" key="1">
    <citation type="submission" date="2019-12" db="EMBL/GenBank/DDBJ databases">
        <title>Acinetobacter haemolyticus comparative genomics.</title>
        <authorList>
            <person name="Castro-Jaimes S."/>
            <person name="Bello-Lopez E."/>
            <person name="Velazquez-Acosta C."/>
            <person name="Volkow-Fernandez P."/>
            <person name="Lozano-Zarain P."/>
            <person name="Castillo Ramirez S."/>
            <person name="Cevallos M.A."/>
        </authorList>
    </citation>
    <scope>NUCLEOTIDE SEQUENCE [LARGE SCALE GENOMIC DNA]</scope>
    <source>
        <strain evidence="1 2">AN10</strain>
    </source>
</reference>
<name>A0A1L6KLF4_ACIHA</name>
<protein>
    <submittedName>
        <fullName evidence="1">DUF4062 domain-containing protein</fullName>
    </submittedName>
</protein>
<dbReference type="KEGG" id="ahl:AHTJS_05400"/>
<gene>
    <name evidence="1" type="ORF">GPS52_13210</name>
</gene>
<dbReference type="RefSeq" id="WP_075315282.1">
    <property type="nucleotide sequence ID" value="NZ_CAXNZT010000112.1"/>
</dbReference>
<sequence length="391" mass="45046">MPQQHIVLNVFLASPSDVAYERDVIQNIINELNKTWSKNLNLRLELLRWETDVIPNFGEYSQDVINQQIGNNYDIFIGLLWSRFGMPTKEYESGTEEEFYRAYSLYKSGKDIDLLIYFKNDPIAIEDIDPDQIRKIKDFKNTIQDLGGVYGITNNDNFEGKLRAHLSVIIQKWKDSLNQVSEKTTLPLPQFPQSNYINETIAKSESIDDEEGIIDLNEKAKEALEKCNSIITQIAENLNDFSKTTDSYTEQVNKLTQAKASISSLKFLINQFSKVIYNFSRDLDLLANEYKIHTDLSLDSLTKLLVIYTDSEDSQGSIRDIIDAAIILSDSVNTALTPTISFLESIKNLPRMTTELNRSKKTLIKSLEQLIDYFKHTYVQYKEISDFDFKE</sequence>
<accession>A0A1L6KLF4</accession>
<evidence type="ECO:0000313" key="2">
    <source>
        <dbReference type="Proteomes" id="UP000451048"/>
    </source>
</evidence>
<evidence type="ECO:0000313" key="1">
    <source>
        <dbReference type="EMBL" id="NAR74422.1"/>
    </source>
</evidence>
<organism evidence="1 2">
    <name type="scientific">Acinetobacter haemolyticus</name>
    <dbReference type="NCBI Taxonomy" id="29430"/>
    <lineage>
        <taxon>Bacteria</taxon>
        <taxon>Pseudomonadati</taxon>
        <taxon>Pseudomonadota</taxon>
        <taxon>Gammaproteobacteria</taxon>
        <taxon>Moraxellales</taxon>
        <taxon>Moraxellaceae</taxon>
        <taxon>Acinetobacter</taxon>
    </lineage>
</organism>